<dbReference type="OrthoDB" id="5936019at2"/>
<comment type="caution">
    <text evidence="2">The sequence shown here is derived from an EMBL/GenBank/DDBJ whole genome shotgun (WGS) entry which is preliminary data.</text>
</comment>
<organism evidence="2 3">
    <name type="scientific">Chitinophaga dinghuensis</name>
    <dbReference type="NCBI Taxonomy" id="1539050"/>
    <lineage>
        <taxon>Bacteria</taxon>
        <taxon>Pseudomonadati</taxon>
        <taxon>Bacteroidota</taxon>
        <taxon>Chitinophagia</taxon>
        <taxon>Chitinophagales</taxon>
        <taxon>Chitinophagaceae</taxon>
        <taxon>Chitinophaga</taxon>
    </lineage>
</organism>
<evidence type="ECO:0000256" key="1">
    <source>
        <dbReference type="SAM" id="Phobius"/>
    </source>
</evidence>
<protein>
    <submittedName>
        <fullName evidence="2">Uncharacterized protein</fullName>
    </submittedName>
</protein>
<sequence length="241" mass="28059">MPSDSNSPSDSTQESQIIEAHRCNILLSLTAVFVELIHLIFGSYIIGLLYIQLVVVLITIYSFYVFRNIPVDNNLKSTIYENRFAPIVAAIISMLFHSAGYQSLDDDLYFKTIFILFGVLLLLYTVSNSFTKMSIIERLARMVFYGMWLFLFSWVFVNYTNMVMDKSIPERYQTTVLRKEVTKTSKSTFYDVLLGGWENHPAHIWTRVDEKEFEKVSKGQQVEVYVYPGNLHIPWYEVIIH</sequence>
<keyword evidence="1" id="KW-1133">Transmembrane helix</keyword>
<keyword evidence="1" id="KW-0472">Membrane</keyword>
<evidence type="ECO:0000313" key="3">
    <source>
        <dbReference type="Proteomes" id="UP000249819"/>
    </source>
</evidence>
<feature type="transmembrane region" description="Helical" evidence="1">
    <location>
        <begin position="36"/>
        <end position="64"/>
    </location>
</feature>
<dbReference type="EMBL" id="QLMA01000005">
    <property type="protein sequence ID" value="RAJ80170.1"/>
    <property type="molecule type" value="Genomic_DNA"/>
</dbReference>
<proteinExistence type="predicted"/>
<accession>A0A327VY95</accession>
<reference evidence="2 3" key="1">
    <citation type="submission" date="2018-06" db="EMBL/GenBank/DDBJ databases">
        <title>Genomic Encyclopedia of Archaeal and Bacterial Type Strains, Phase II (KMG-II): from individual species to whole genera.</title>
        <authorList>
            <person name="Goeker M."/>
        </authorList>
    </citation>
    <scope>NUCLEOTIDE SEQUENCE [LARGE SCALE GENOMIC DNA]</scope>
    <source>
        <strain evidence="2 3">DSM 29821</strain>
    </source>
</reference>
<dbReference type="Proteomes" id="UP000249819">
    <property type="component" value="Unassembled WGS sequence"/>
</dbReference>
<keyword evidence="1" id="KW-0812">Transmembrane</keyword>
<gene>
    <name evidence="2" type="ORF">CLV59_105278</name>
</gene>
<keyword evidence="3" id="KW-1185">Reference proteome</keyword>
<dbReference type="RefSeq" id="WP_111593181.1">
    <property type="nucleotide sequence ID" value="NZ_QLMA01000005.1"/>
</dbReference>
<evidence type="ECO:0000313" key="2">
    <source>
        <dbReference type="EMBL" id="RAJ80170.1"/>
    </source>
</evidence>
<dbReference type="AlphaFoldDB" id="A0A327VY95"/>
<feature type="transmembrane region" description="Helical" evidence="1">
    <location>
        <begin position="84"/>
        <end position="102"/>
    </location>
</feature>
<feature type="transmembrane region" description="Helical" evidence="1">
    <location>
        <begin position="108"/>
        <end position="127"/>
    </location>
</feature>
<name>A0A327VY95_9BACT</name>
<feature type="transmembrane region" description="Helical" evidence="1">
    <location>
        <begin position="139"/>
        <end position="157"/>
    </location>
</feature>